<name>A0A917GHM6_9FLAO</name>
<keyword evidence="2" id="KW-0378">Hydrolase</keyword>
<keyword evidence="3" id="KW-1185">Reference proteome</keyword>
<dbReference type="InterPro" id="IPR013108">
    <property type="entry name" value="Amidohydro_3"/>
</dbReference>
<evidence type="ECO:0000259" key="1">
    <source>
        <dbReference type="Pfam" id="PF07969"/>
    </source>
</evidence>
<dbReference type="SUPFAM" id="SSF51338">
    <property type="entry name" value="Composite domain of metallo-dependent hydrolases"/>
    <property type="match status" value="1"/>
</dbReference>
<reference evidence="2" key="1">
    <citation type="journal article" date="2014" name="Int. J. Syst. Evol. Microbiol.">
        <title>Complete genome sequence of Corynebacterium casei LMG S-19264T (=DSM 44701T), isolated from a smear-ripened cheese.</title>
        <authorList>
            <consortium name="US DOE Joint Genome Institute (JGI-PGF)"/>
            <person name="Walter F."/>
            <person name="Albersmeier A."/>
            <person name="Kalinowski J."/>
            <person name="Ruckert C."/>
        </authorList>
    </citation>
    <scope>NUCLEOTIDE SEQUENCE</scope>
    <source>
        <strain evidence="2">CGMCC 1.12751</strain>
    </source>
</reference>
<dbReference type="Gene3D" id="3.20.20.140">
    <property type="entry name" value="Metal-dependent hydrolases"/>
    <property type="match status" value="1"/>
</dbReference>
<dbReference type="InterPro" id="IPR033932">
    <property type="entry name" value="YtcJ-like"/>
</dbReference>
<dbReference type="Pfam" id="PF07969">
    <property type="entry name" value="Amidohydro_3"/>
    <property type="match status" value="1"/>
</dbReference>
<dbReference type="PANTHER" id="PTHR22642">
    <property type="entry name" value="IMIDAZOLONEPROPIONASE"/>
    <property type="match status" value="1"/>
</dbReference>
<organism evidence="2 3">
    <name type="scientific">Bizionia arctica</name>
    <dbReference type="NCBI Taxonomy" id="1495645"/>
    <lineage>
        <taxon>Bacteria</taxon>
        <taxon>Pseudomonadati</taxon>
        <taxon>Bacteroidota</taxon>
        <taxon>Flavobacteriia</taxon>
        <taxon>Flavobacteriales</taxon>
        <taxon>Flavobacteriaceae</taxon>
        <taxon>Bizionia</taxon>
    </lineage>
</organism>
<accession>A0A917GHM6</accession>
<dbReference type="Proteomes" id="UP000625976">
    <property type="component" value="Unassembled WGS sequence"/>
</dbReference>
<evidence type="ECO:0000313" key="3">
    <source>
        <dbReference type="Proteomes" id="UP000625976"/>
    </source>
</evidence>
<dbReference type="InterPro" id="IPR032466">
    <property type="entry name" value="Metal_Hydrolase"/>
</dbReference>
<evidence type="ECO:0000313" key="2">
    <source>
        <dbReference type="EMBL" id="GGG46777.1"/>
    </source>
</evidence>
<dbReference type="SUPFAM" id="SSF51556">
    <property type="entry name" value="Metallo-dependent hydrolases"/>
    <property type="match status" value="1"/>
</dbReference>
<dbReference type="InterPro" id="IPR011059">
    <property type="entry name" value="Metal-dep_hydrolase_composite"/>
</dbReference>
<dbReference type="GO" id="GO:0016810">
    <property type="term" value="F:hydrolase activity, acting on carbon-nitrogen (but not peptide) bonds"/>
    <property type="evidence" value="ECO:0007669"/>
    <property type="project" value="InterPro"/>
</dbReference>
<comment type="caution">
    <text evidence="2">The sequence shown here is derived from an EMBL/GenBank/DDBJ whole genome shotgun (WGS) entry which is preliminary data.</text>
</comment>
<reference evidence="2" key="2">
    <citation type="submission" date="2020-09" db="EMBL/GenBank/DDBJ databases">
        <authorList>
            <person name="Sun Q."/>
            <person name="Zhou Y."/>
        </authorList>
    </citation>
    <scope>NUCLEOTIDE SEQUENCE</scope>
    <source>
        <strain evidence="2">CGMCC 1.12751</strain>
    </source>
</reference>
<dbReference type="EMBL" id="BMFQ01000002">
    <property type="protein sequence ID" value="GGG46777.1"/>
    <property type="molecule type" value="Genomic_DNA"/>
</dbReference>
<proteinExistence type="predicted"/>
<protein>
    <submittedName>
        <fullName evidence="2">Hydrolase</fullName>
    </submittedName>
</protein>
<dbReference type="PANTHER" id="PTHR22642:SF2">
    <property type="entry name" value="PROTEIN LONG AFTER FAR-RED 3"/>
    <property type="match status" value="1"/>
</dbReference>
<dbReference type="Gene3D" id="2.30.40.10">
    <property type="entry name" value="Urease, subunit C, domain 1"/>
    <property type="match status" value="1"/>
</dbReference>
<gene>
    <name evidence="2" type="ORF">GCM10010976_17770</name>
</gene>
<dbReference type="CDD" id="cd01300">
    <property type="entry name" value="YtcJ_like"/>
    <property type="match status" value="1"/>
</dbReference>
<feature type="domain" description="Amidohydrolase 3" evidence="1">
    <location>
        <begin position="70"/>
        <end position="556"/>
    </location>
</feature>
<dbReference type="AlphaFoldDB" id="A0A917GHM6"/>
<sequence>MLSITMLFSCQDNKKEPIENNAQVFFGGDIITMVGDTPEYAEAVVENNGKIVFVGSSDEAMTIAGKGHKMIDLKGKTLLPGFIDAHGHVYNSGLMSLAAGLLPEPDGDCGSIDVLIEKMKQWQIDNPEIIKKYNVILGMGYDDSQLSEKRHPTADDLDKISTEIPVLVVHQSSHLGSMNHKALELVGYVDGVKDPEGGVIRREPGTNKPNGVLEEMAFFAPLIKLMGQLDYNSNLEVAKAGMASYIKYGYTTAQEGRATKDVCEIWKTLGESGDLKIDVAGYPDLQIEMDYMMQEGVQKEYKNHYRTAGVKLSLDGSPQGKTAWISEPYTSDKNNSGYPAIPDNEEVQRLIDTAFVKNWQVLAHCNGDAASDQYLNALKTATANYSNKGRRDVMVHSQTVRLDQLDDMKTLGIIPSFFGMHTFYWGDVHVENLGKERAYKISPAATAKKKGMLFTQHHDSPIVFPNSIMILHAVVNRTSRTGQIIGADERISPYDAIKSITSAAAYQHYEEDLKGDLTEGKLADFVILDKNPLKVSPDKIKEIQVLQTIKEGQVVYQK</sequence>
<dbReference type="Gene3D" id="3.10.310.70">
    <property type="match status" value="1"/>
</dbReference>